<dbReference type="InterPro" id="IPR027417">
    <property type="entry name" value="P-loop_NTPase"/>
</dbReference>
<dbReference type="Gene3D" id="3.40.50.300">
    <property type="entry name" value="P-loop containing nucleotide triphosphate hydrolases"/>
    <property type="match status" value="1"/>
</dbReference>
<sequence length="86" mass="9513">MREFGTLKALGSSRRVTRQVVGESTGNLDEGTRDAIMGLLEGPWHEYGLPFVMVTHDSSIARRAPRLAIIEAGRITLTEQAFARSR</sequence>
<gene>
    <name evidence="1" type="ORF">GCM10010269_64480</name>
</gene>
<evidence type="ECO:0000313" key="1">
    <source>
        <dbReference type="EMBL" id="GGS16478.1"/>
    </source>
</evidence>
<keyword evidence="2" id="KW-1185">Reference proteome</keyword>
<name>A0A918G345_9ACTN</name>
<reference evidence="1" key="1">
    <citation type="journal article" date="2014" name="Int. J. Syst. Evol. Microbiol.">
        <title>Complete genome sequence of Corynebacterium casei LMG S-19264T (=DSM 44701T), isolated from a smear-ripened cheese.</title>
        <authorList>
            <consortium name="US DOE Joint Genome Institute (JGI-PGF)"/>
            <person name="Walter F."/>
            <person name="Albersmeier A."/>
            <person name="Kalinowski J."/>
            <person name="Ruckert C."/>
        </authorList>
    </citation>
    <scope>NUCLEOTIDE SEQUENCE</scope>
    <source>
        <strain evidence="1">JCM 4386</strain>
    </source>
</reference>
<proteinExistence type="predicted"/>
<dbReference type="Proteomes" id="UP000606194">
    <property type="component" value="Unassembled WGS sequence"/>
</dbReference>
<accession>A0A918G345</accession>
<evidence type="ECO:0008006" key="3">
    <source>
        <dbReference type="Google" id="ProtNLM"/>
    </source>
</evidence>
<evidence type="ECO:0000313" key="2">
    <source>
        <dbReference type="Proteomes" id="UP000606194"/>
    </source>
</evidence>
<dbReference type="SUPFAM" id="SSF52540">
    <property type="entry name" value="P-loop containing nucleoside triphosphate hydrolases"/>
    <property type="match status" value="1"/>
</dbReference>
<reference evidence="1" key="2">
    <citation type="submission" date="2020-09" db="EMBL/GenBank/DDBJ databases">
        <authorList>
            <person name="Sun Q."/>
            <person name="Ohkuma M."/>
        </authorList>
    </citation>
    <scope>NUCLEOTIDE SEQUENCE</scope>
    <source>
        <strain evidence="1">JCM 4386</strain>
    </source>
</reference>
<organism evidence="1 2">
    <name type="scientific">Streptomyces humidus</name>
    <dbReference type="NCBI Taxonomy" id="52259"/>
    <lineage>
        <taxon>Bacteria</taxon>
        <taxon>Bacillati</taxon>
        <taxon>Actinomycetota</taxon>
        <taxon>Actinomycetes</taxon>
        <taxon>Kitasatosporales</taxon>
        <taxon>Streptomycetaceae</taxon>
        <taxon>Streptomyces</taxon>
    </lineage>
</organism>
<dbReference type="AlphaFoldDB" id="A0A918G345"/>
<protein>
    <recommendedName>
        <fullName evidence="3">ABC transporter ATP-binding protein</fullName>
    </recommendedName>
</protein>
<comment type="caution">
    <text evidence="1">The sequence shown here is derived from an EMBL/GenBank/DDBJ whole genome shotgun (WGS) entry which is preliminary data.</text>
</comment>
<dbReference type="EMBL" id="BMTL01000033">
    <property type="protein sequence ID" value="GGS16478.1"/>
    <property type="molecule type" value="Genomic_DNA"/>
</dbReference>